<dbReference type="AlphaFoldDB" id="A0A4Q1BNE7"/>
<dbReference type="EMBL" id="SDIL01000034">
    <property type="protein sequence ID" value="RXK39232.1"/>
    <property type="molecule type" value="Genomic_DNA"/>
</dbReference>
<evidence type="ECO:0000313" key="2">
    <source>
        <dbReference type="EMBL" id="RXK39232.1"/>
    </source>
</evidence>
<organism evidence="2 3">
    <name type="scientific">Tremella mesenterica</name>
    <name type="common">Jelly fungus</name>
    <dbReference type="NCBI Taxonomy" id="5217"/>
    <lineage>
        <taxon>Eukaryota</taxon>
        <taxon>Fungi</taxon>
        <taxon>Dikarya</taxon>
        <taxon>Basidiomycota</taxon>
        <taxon>Agaricomycotina</taxon>
        <taxon>Tremellomycetes</taxon>
        <taxon>Tremellales</taxon>
        <taxon>Tremellaceae</taxon>
        <taxon>Tremella</taxon>
    </lineage>
</organism>
<dbReference type="Proteomes" id="UP000289152">
    <property type="component" value="Unassembled WGS sequence"/>
</dbReference>
<evidence type="ECO:0000256" key="1">
    <source>
        <dbReference type="SAM" id="MobiDB-lite"/>
    </source>
</evidence>
<dbReference type="VEuPathDB" id="FungiDB:TREMEDRAFT_58738"/>
<proteinExistence type="predicted"/>
<comment type="caution">
    <text evidence="2">The sequence shown here is derived from an EMBL/GenBank/DDBJ whole genome shotgun (WGS) entry which is preliminary data.</text>
</comment>
<reference evidence="2 3" key="1">
    <citation type="submission" date="2016-06" db="EMBL/GenBank/DDBJ databases">
        <title>Evolution of pathogenesis and genome organization in the Tremellales.</title>
        <authorList>
            <person name="Cuomo C."/>
            <person name="Litvintseva A."/>
            <person name="Heitman J."/>
            <person name="Chen Y."/>
            <person name="Sun S."/>
            <person name="Springer D."/>
            <person name="Dromer F."/>
            <person name="Young S."/>
            <person name="Zeng Q."/>
            <person name="Chapman S."/>
            <person name="Gujja S."/>
            <person name="Saif S."/>
            <person name="Birren B."/>
        </authorList>
    </citation>
    <scope>NUCLEOTIDE SEQUENCE [LARGE SCALE GENOMIC DNA]</scope>
    <source>
        <strain evidence="2 3">ATCC 28783</strain>
    </source>
</reference>
<protein>
    <submittedName>
        <fullName evidence="2">Uncharacterized protein</fullName>
    </submittedName>
</protein>
<accession>A0A4Q1BNE7</accession>
<name>A0A4Q1BNE7_TREME</name>
<feature type="compositionally biased region" description="Polar residues" evidence="1">
    <location>
        <begin position="23"/>
        <end position="38"/>
    </location>
</feature>
<keyword evidence="3" id="KW-1185">Reference proteome</keyword>
<evidence type="ECO:0000313" key="3">
    <source>
        <dbReference type="Proteomes" id="UP000289152"/>
    </source>
</evidence>
<feature type="region of interest" description="Disordered" evidence="1">
    <location>
        <begin position="1"/>
        <end position="49"/>
    </location>
</feature>
<gene>
    <name evidence="2" type="ORF">M231_03452</name>
</gene>
<sequence>MAGPHVTGPHSRRGHRSSRPSATYRNTTHRIANSSIHTNRAFHEVSPTQDSRTAEALHFILSTIPAQSQTGVREDTVNGILLTIMTQVIEVGSSQMGQPDFSVFDQTQDDETERAFESMLSIWGEGSKKSDIAKDLWDICQPPGEEMDLTEETVEEHEEIEMQASFTVDRHSATETVPQTWEFEPTDPAQMAMDDQRRTDGAKFDVLRARERLLDHVSTAIFAAQPSTTLTVPPDFTIFDCPQDSQAENDFQTLINHTEDGENKAEVAKTLWRQYESYMNEAMGWSGLHQEEEGKSESRKA</sequence>
<dbReference type="InParanoid" id="A0A4Q1BNE7"/>